<reference evidence="1 2" key="1">
    <citation type="journal article" date="2019" name="Sci. Rep.">
        <title>A high-quality genome of Eragrostis curvula grass provides insights into Poaceae evolution and supports new strategies to enhance forage quality.</title>
        <authorList>
            <person name="Carballo J."/>
            <person name="Santos B.A.C.M."/>
            <person name="Zappacosta D."/>
            <person name="Garbus I."/>
            <person name="Selva J.P."/>
            <person name="Gallo C.A."/>
            <person name="Diaz A."/>
            <person name="Albertini E."/>
            <person name="Caccamo M."/>
            <person name="Echenique V."/>
        </authorList>
    </citation>
    <scope>NUCLEOTIDE SEQUENCE [LARGE SCALE GENOMIC DNA]</scope>
    <source>
        <strain evidence="2">cv. Victoria</strain>
        <tissue evidence="1">Leaf</tissue>
    </source>
</reference>
<organism evidence="1 2">
    <name type="scientific">Eragrostis curvula</name>
    <name type="common">weeping love grass</name>
    <dbReference type="NCBI Taxonomy" id="38414"/>
    <lineage>
        <taxon>Eukaryota</taxon>
        <taxon>Viridiplantae</taxon>
        <taxon>Streptophyta</taxon>
        <taxon>Embryophyta</taxon>
        <taxon>Tracheophyta</taxon>
        <taxon>Spermatophyta</taxon>
        <taxon>Magnoliopsida</taxon>
        <taxon>Liliopsida</taxon>
        <taxon>Poales</taxon>
        <taxon>Poaceae</taxon>
        <taxon>PACMAD clade</taxon>
        <taxon>Chloridoideae</taxon>
        <taxon>Eragrostideae</taxon>
        <taxon>Eragrostidinae</taxon>
        <taxon>Eragrostis</taxon>
    </lineage>
</organism>
<sequence>MDNFGAGGVRGDGTRDFFPNPDPYSQSQSYIMSGPHCSDLVDEFVQVGLGWPTRQRRFDGLVLPLLCAPAHLPALVTVHGLPYDRCQLVTPHLAADLHPDAPFGALVASVGLLLSEEGPAEHCHPGAARGVSSGVRQENTHGLVRQNLLLRAPRHELGAALDGGHKELGMEAPPVPISFQIEKLQPRRVTGDGDAHVNNFGEGIGVLRAPISFSRDGGAALPVTELAAAVAASFPSLRFDTYPLRRGLWACARRAPAAAAMAGLH</sequence>
<feature type="non-terminal residue" evidence="1">
    <location>
        <position position="1"/>
    </location>
</feature>
<keyword evidence="2" id="KW-1185">Reference proteome</keyword>
<evidence type="ECO:0000313" key="1">
    <source>
        <dbReference type="EMBL" id="TVU13648.1"/>
    </source>
</evidence>
<dbReference type="AlphaFoldDB" id="A0A5J9TS21"/>
<comment type="caution">
    <text evidence="1">The sequence shown here is derived from an EMBL/GenBank/DDBJ whole genome shotgun (WGS) entry which is preliminary data.</text>
</comment>
<name>A0A5J9TS21_9POAL</name>
<gene>
    <name evidence="1" type="ORF">EJB05_37068</name>
</gene>
<evidence type="ECO:0000313" key="2">
    <source>
        <dbReference type="Proteomes" id="UP000324897"/>
    </source>
</evidence>
<dbReference type="Proteomes" id="UP000324897">
    <property type="component" value="Unassembled WGS sequence"/>
</dbReference>
<accession>A0A5J9TS21</accession>
<dbReference type="Gramene" id="TVU13648">
    <property type="protein sequence ID" value="TVU13648"/>
    <property type="gene ID" value="EJB05_37068"/>
</dbReference>
<proteinExistence type="predicted"/>
<protein>
    <submittedName>
        <fullName evidence="1">Uncharacterized protein</fullName>
    </submittedName>
</protein>
<dbReference type="EMBL" id="RWGY01000031">
    <property type="protein sequence ID" value="TVU13648.1"/>
    <property type="molecule type" value="Genomic_DNA"/>
</dbReference>